<dbReference type="EMBL" id="PKMF04000251">
    <property type="protein sequence ID" value="KAK7840934.1"/>
    <property type="molecule type" value="Genomic_DNA"/>
</dbReference>
<dbReference type="CDD" id="cd00780">
    <property type="entry name" value="NTF2"/>
    <property type="match status" value="1"/>
</dbReference>
<dbReference type="GO" id="GO:0005975">
    <property type="term" value="P:carbohydrate metabolic process"/>
    <property type="evidence" value="ECO:0007669"/>
    <property type="project" value="InterPro"/>
</dbReference>
<dbReference type="GO" id="GO:0004565">
    <property type="term" value="F:beta-galactosidase activity"/>
    <property type="evidence" value="ECO:0007669"/>
    <property type="project" value="UniProtKB-EC"/>
</dbReference>
<dbReference type="Gene3D" id="3.10.450.50">
    <property type="match status" value="1"/>
</dbReference>
<keyword evidence="5 7" id="KW-0378">Hydrolase</keyword>
<sequence length="848" mass="96212">MGWWWRLYWGLAVVIMMEVGGGHAKGVTYDGRSLIINGKRKILFSGSIHYPRSTPQFYMQNFTTKIVNLMKSEDLYASQGGPIILSQIENEYQNIEAAFHGKGPPYVRWAAKMAVGLKTGVPWVMCKQTDAPDPVYHGGTNFGRTSSAYIITAYYDQAPLDEYGLIRQPKWGHLKELHATIKLCSTTLLHGVRRSFSLGEKQEAIVFEGKKEDCAAFLINNDTHNNAIVQFRNISFKLLPKSISILPDCRKITFNTAQVSKKYNNRIITPVQTFGSANSWKEFNDVIVNFRDTSLKSKRLLEQTSTTKDKYDYLWYTLRFQHNLPCNKPILHVESLAHVARAFLNNIYIGSANGRFGQGFSMDIPILLNKGMNNISILSVMVGLQDSGAYLERKVTGLTTVEIQCNKKVLYDFKNYEWGYKVGLLGEELKIYKEIKLGDAVWSKNRISTNQILTWYKVNCTVYIFFNAPKGNDPVALNLSSMGKGETWVNGQSIGRYWISFHDSEGKPSQIITWIDLLYILIDFHYQAINEKILSFHYGEFSAQILIVDSQNSFNGVVLILVTGYLTGKDSLRRKFTHSFFLAPQDKGYFVLNEHLDMLMMGAKPTPVEENHVSETTTELSEPVDGEVYNPPEKGQASIEEEEMPVGILILFHLFTWFLHAKFYHKNSELSEDLYASQGGPIILSQIENEYQNIEAAFHGKGPPYVRLIRQPKWGHLKELHATIKLCSTTLLHGVRRSFSLGEKQEAIVFEGKKEDCAAFLINNDTHNNAIVQFRNISFKLLPKSISILPDCRKITFNTAQIFFNAPKGNDPVALNLSSMGKGETWVNGQSIGRYWISFHDSEGKPSQ</sequence>
<proteinExistence type="inferred from homology"/>
<protein>
    <recommendedName>
        <fullName evidence="3 7">Beta-galactosidase</fullName>
        <ecNumber evidence="3 7">3.2.1.23</ecNumber>
    </recommendedName>
</protein>
<evidence type="ECO:0000313" key="12">
    <source>
        <dbReference type="Proteomes" id="UP000237347"/>
    </source>
</evidence>
<dbReference type="PROSITE" id="PS01182">
    <property type="entry name" value="GLYCOSYL_HYDROL_F35"/>
    <property type="match status" value="2"/>
</dbReference>
<comment type="caution">
    <text evidence="11">The sequence shown here is derived from an EMBL/GenBank/DDBJ whole genome shotgun (WGS) entry which is preliminary data.</text>
</comment>
<evidence type="ECO:0000256" key="4">
    <source>
        <dbReference type="ARBA" id="ARBA00022729"/>
    </source>
</evidence>
<evidence type="ECO:0000256" key="3">
    <source>
        <dbReference type="ARBA" id="ARBA00012756"/>
    </source>
</evidence>
<keyword evidence="6 7" id="KW-0326">Glycosidase</keyword>
<dbReference type="InterPro" id="IPR017853">
    <property type="entry name" value="GH"/>
</dbReference>
<accession>A0AAW0KPN3</accession>
<dbReference type="AlphaFoldDB" id="A0AAW0KPN3"/>
<name>A0AAW0KPN3_QUESU</name>
<evidence type="ECO:0000256" key="1">
    <source>
        <dbReference type="ARBA" id="ARBA00001412"/>
    </source>
</evidence>
<dbReference type="EC" id="3.2.1.23" evidence="3 7"/>
<reference evidence="11 12" key="1">
    <citation type="journal article" date="2018" name="Sci. Data">
        <title>The draft genome sequence of cork oak.</title>
        <authorList>
            <person name="Ramos A.M."/>
            <person name="Usie A."/>
            <person name="Barbosa P."/>
            <person name="Barros P.M."/>
            <person name="Capote T."/>
            <person name="Chaves I."/>
            <person name="Simoes F."/>
            <person name="Abreu I."/>
            <person name="Carrasquinho I."/>
            <person name="Faro C."/>
            <person name="Guimaraes J.B."/>
            <person name="Mendonca D."/>
            <person name="Nobrega F."/>
            <person name="Rodrigues L."/>
            <person name="Saibo N.J.M."/>
            <person name="Varela M.C."/>
            <person name="Egas C."/>
            <person name="Matos J."/>
            <person name="Miguel C.M."/>
            <person name="Oliveira M.M."/>
            <person name="Ricardo C.P."/>
            <person name="Goncalves S."/>
        </authorList>
    </citation>
    <scope>NUCLEOTIDE SEQUENCE [LARGE SCALE GENOMIC DNA]</scope>
    <source>
        <strain evidence="12">cv. HL8</strain>
    </source>
</reference>
<evidence type="ECO:0000256" key="6">
    <source>
        <dbReference type="ARBA" id="ARBA00023295"/>
    </source>
</evidence>
<comment type="catalytic activity">
    <reaction evidence="1 7">
        <text>Hydrolysis of terminal non-reducing beta-D-galactose residues in beta-D-galactosides.</text>
        <dbReference type="EC" id="3.2.1.23"/>
    </reaction>
</comment>
<dbReference type="InterPro" id="IPR008979">
    <property type="entry name" value="Galactose-bd-like_sf"/>
</dbReference>
<dbReference type="InterPro" id="IPR041392">
    <property type="entry name" value="GHD"/>
</dbReference>
<evidence type="ECO:0000259" key="10">
    <source>
        <dbReference type="PROSITE" id="PS50177"/>
    </source>
</evidence>
<keyword evidence="4 9" id="KW-0732">Signal</keyword>
<dbReference type="InterPro" id="IPR019801">
    <property type="entry name" value="Glyco_hydro_35_CS"/>
</dbReference>
<dbReference type="Gene3D" id="2.60.120.260">
    <property type="entry name" value="Galactose-binding domain-like"/>
    <property type="match status" value="2"/>
</dbReference>
<dbReference type="InterPro" id="IPR018222">
    <property type="entry name" value="Nuclear_transport_factor_2_euk"/>
</dbReference>
<dbReference type="InterPro" id="IPR048913">
    <property type="entry name" value="BetaGal_gal-bd"/>
</dbReference>
<dbReference type="Pfam" id="PF17834">
    <property type="entry name" value="GHD"/>
    <property type="match status" value="2"/>
</dbReference>
<evidence type="ECO:0000256" key="5">
    <source>
        <dbReference type="ARBA" id="ARBA00022801"/>
    </source>
</evidence>
<dbReference type="Pfam" id="PF02136">
    <property type="entry name" value="NTF2"/>
    <property type="match status" value="1"/>
</dbReference>
<evidence type="ECO:0000256" key="7">
    <source>
        <dbReference type="RuleBase" id="RU000675"/>
    </source>
</evidence>
<feature type="domain" description="NTF2" evidence="10">
    <location>
        <begin position="527"/>
        <end position="598"/>
    </location>
</feature>
<evidence type="ECO:0000256" key="9">
    <source>
        <dbReference type="SAM" id="SignalP"/>
    </source>
</evidence>
<dbReference type="SUPFAM" id="SSF51445">
    <property type="entry name" value="(Trans)glycosidases"/>
    <property type="match status" value="1"/>
</dbReference>
<dbReference type="Pfam" id="PF21467">
    <property type="entry name" value="BetaGal_gal-bd"/>
    <property type="match status" value="2"/>
</dbReference>
<dbReference type="Pfam" id="PF01301">
    <property type="entry name" value="Glyco_hydro_35"/>
    <property type="match status" value="2"/>
</dbReference>
<dbReference type="PROSITE" id="PS50177">
    <property type="entry name" value="NTF2_DOMAIN"/>
    <property type="match status" value="1"/>
</dbReference>
<dbReference type="SUPFAM" id="SSF49785">
    <property type="entry name" value="Galactose-binding domain-like"/>
    <property type="match status" value="3"/>
</dbReference>
<feature type="signal peptide" evidence="9">
    <location>
        <begin position="1"/>
        <end position="24"/>
    </location>
</feature>
<dbReference type="Gene3D" id="3.20.20.80">
    <property type="entry name" value="Glycosidases"/>
    <property type="match status" value="4"/>
</dbReference>
<dbReference type="PRINTS" id="PR00742">
    <property type="entry name" value="GLHYDRLASE35"/>
</dbReference>
<evidence type="ECO:0000256" key="8">
    <source>
        <dbReference type="RuleBase" id="RU003679"/>
    </source>
</evidence>
<organism evidence="11 12">
    <name type="scientific">Quercus suber</name>
    <name type="common">Cork oak</name>
    <dbReference type="NCBI Taxonomy" id="58331"/>
    <lineage>
        <taxon>Eukaryota</taxon>
        <taxon>Viridiplantae</taxon>
        <taxon>Streptophyta</taxon>
        <taxon>Embryophyta</taxon>
        <taxon>Tracheophyta</taxon>
        <taxon>Spermatophyta</taxon>
        <taxon>Magnoliopsida</taxon>
        <taxon>eudicotyledons</taxon>
        <taxon>Gunneridae</taxon>
        <taxon>Pentapetalae</taxon>
        <taxon>rosids</taxon>
        <taxon>fabids</taxon>
        <taxon>Fagales</taxon>
        <taxon>Fagaceae</taxon>
        <taxon>Quercus</taxon>
    </lineage>
</organism>
<evidence type="ECO:0000256" key="2">
    <source>
        <dbReference type="ARBA" id="ARBA00009809"/>
    </source>
</evidence>
<dbReference type="SUPFAM" id="SSF54427">
    <property type="entry name" value="NTF2-like"/>
    <property type="match status" value="1"/>
</dbReference>
<dbReference type="InterPro" id="IPR032710">
    <property type="entry name" value="NTF2-like_dom_sf"/>
</dbReference>
<feature type="chain" id="PRO_5043429772" description="Beta-galactosidase" evidence="9">
    <location>
        <begin position="25"/>
        <end position="848"/>
    </location>
</feature>
<dbReference type="InterPro" id="IPR002075">
    <property type="entry name" value="NTF2_dom"/>
</dbReference>
<comment type="similarity">
    <text evidence="2 8">Belongs to the glycosyl hydrolase 35 family.</text>
</comment>
<keyword evidence="12" id="KW-1185">Reference proteome</keyword>
<evidence type="ECO:0000313" key="11">
    <source>
        <dbReference type="EMBL" id="KAK7840934.1"/>
    </source>
</evidence>
<dbReference type="InterPro" id="IPR031330">
    <property type="entry name" value="Gly_Hdrlase_35_cat"/>
</dbReference>
<gene>
    <name evidence="11" type="primary">BGAL16_2</name>
    <name evidence="11" type="ORF">CFP56_016079</name>
</gene>
<dbReference type="PANTHER" id="PTHR23421">
    <property type="entry name" value="BETA-GALACTOSIDASE RELATED"/>
    <property type="match status" value="1"/>
</dbReference>
<dbReference type="InterPro" id="IPR001944">
    <property type="entry name" value="Glycoside_Hdrlase_35"/>
</dbReference>
<dbReference type="Proteomes" id="UP000237347">
    <property type="component" value="Unassembled WGS sequence"/>
</dbReference>